<evidence type="ECO:0000259" key="4">
    <source>
        <dbReference type="PROSITE" id="PS01124"/>
    </source>
</evidence>
<dbReference type="EMBL" id="JBHMFA010000015">
    <property type="protein sequence ID" value="MFB9106178.1"/>
    <property type="molecule type" value="Genomic_DNA"/>
</dbReference>
<dbReference type="PANTHER" id="PTHR47893">
    <property type="entry name" value="REGULATORY PROTEIN PCHR"/>
    <property type="match status" value="1"/>
</dbReference>
<dbReference type="RefSeq" id="WP_290267697.1">
    <property type="nucleotide sequence ID" value="NZ_JAUFQP010000001.1"/>
</dbReference>
<dbReference type="PROSITE" id="PS01124">
    <property type="entry name" value="HTH_ARAC_FAMILY_2"/>
    <property type="match status" value="1"/>
</dbReference>
<accession>A0ABV5H2S9</accession>
<evidence type="ECO:0000256" key="1">
    <source>
        <dbReference type="ARBA" id="ARBA00023015"/>
    </source>
</evidence>
<gene>
    <name evidence="5" type="ORF">ACFFU1_14840</name>
</gene>
<evidence type="ECO:0000256" key="3">
    <source>
        <dbReference type="ARBA" id="ARBA00023163"/>
    </source>
</evidence>
<name>A0ABV5H2S9_9FLAO</name>
<dbReference type="PROSITE" id="PS00041">
    <property type="entry name" value="HTH_ARAC_FAMILY_1"/>
    <property type="match status" value="1"/>
</dbReference>
<keyword evidence="3" id="KW-0804">Transcription</keyword>
<dbReference type="InterPro" id="IPR053142">
    <property type="entry name" value="PchR_regulatory_protein"/>
</dbReference>
<keyword evidence="2" id="KW-0238">DNA-binding</keyword>
<evidence type="ECO:0000256" key="2">
    <source>
        <dbReference type="ARBA" id="ARBA00023125"/>
    </source>
</evidence>
<dbReference type="InterPro" id="IPR020449">
    <property type="entry name" value="Tscrpt_reg_AraC-type_HTH"/>
</dbReference>
<dbReference type="InterPro" id="IPR009057">
    <property type="entry name" value="Homeodomain-like_sf"/>
</dbReference>
<dbReference type="Pfam" id="PF12833">
    <property type="entry name" value="HTH_18"/>
    <property type="match status" value="1"/>
</dbReference>
<organism evidence="5 6">
    <name type="scientific">Algibacter miyuki</name>
    <dbReference type="NCBI Taxonomy" id="1306933"/>
    <lineage>
        <taxon>Bacteria</taxon>
        <taxon>Pseudomonadati</taxon>
        <taxon>Bacteroidota</taxon>
        <taxon>Flavobacteriia</taxon>
        <taxon>Flavobacteriales</taxon>
        <taxon>Flavobacteriaceae</taxon>
        <taxon>Algibacter</taxon>
    </lineage>
</organism>
<dbReference type="Proteomes" id="UP001589590">
    <property type="component" value="Unassembled WGS sequence"/>
</dbReference>
<feature type="domain" description="HTH araC/xylS-type" evidence="4">
    <location>
        <begin position="225"/>
        <end position="323"/>
    </location>
</feature>
<evidence type="ECO:0000313" key="6">
    <source>
        <dbReference type="Proteomes" id="UP001589590"/>
    </source>
</evidence>
<dbReference type="PRINTS" id="PR00032">
    <property type="entry name" value="HTHARAC"/>
</dbReference>
<dbReference type="PANTHER" id="PTHR47893:SF1">
    <property type="entry name" value="REGULATORY PROTEIN PCHR"/>
    <property type="match status" value="1"/>
</dbReference>
<dbReference type="InterPro" id="IPR018060">
    <property type="entry name" value="HTH_AraC"/>
</dbReference>
<sequence length="324" mass="37173">MINSIKIINNKEIIFDNAPSTIVVDGCGTREVTTVFDSDALKGSYKELIYYNFKIGYGTFHNSKNNSISFDFKGETVGMVFVKKGCFGFNIEKISHTNHFNKNEHNIFFYTSISGALEISEGVVSLVRINFSLKFFNQFLPDENKFKDFRKQIKQNKTGKLKKENCYISSKMHLLIDKIVNSKWTGGYRNIHMNSLVLELLLLQLDQFKNGDIKETKSNDEEKIIKIEAYLAKNFAKPLTLEFLSKKFGTNEFTLKKSFKAAFGNTVFGYIFDLKMNKAKELLIENKHTISDISEIVGYKNAQHFSTAFKKKYGVTPSKFINDN</sequence>
<keyword evidence="1" id="KW-0805">Transcription regulation</keyword>
<evidence type="ECO:0000313" key="5">
    <source>
        <dbReference type="EMBL" id="MFB9106178.1"/>
    </source>
</evidence>
<proteinExistence type="predicted"/>
<protein>
    <submittedName>
        <fullName evidence="5">Helix-turn-helix transcriptional regulator</fullName>
    </submittedName>
</protein>
<keyword evidence="6" id="KW-1185">Reference proteome</keyword>
<dbReference type="SMART" id="SM00342">
    <property type="entry name" value="HTH_ARAC"/>
    <property type="match status" value="1"/>
</dbReference>
<comment type="caution">
    <text evidence="5">The sequence shown here is derived from an EMBL/GenBank/DDBJ whole genome shotgun (WGS) entry which is preliminary data.</text>
</comment>
<dbReference type="SUPFAM" id="SSF46689">
    <property type="entry name" value="Homeodomain-like"/>
    <property type="match status" value="1"/>
</dbReference>
<dbReference type="Gene3D" id="1.10.10.60">
    <property type="entry name" value="Homeodomain-like"/>
    <property type="match status" value="2"/>
</dbReference>
<dbReference type="InterPro" id="IPR018062">
    <property type="entry name" value="HTH_AraC-typ_CS"/>
</dbReference>
<reference evidence="5 6" key="1">
    <citation type="submission" date="2024-09" db="EMBL/GenBank/DDBJ databases">
        <authorList>
            <person name="Sun Q."/>
            <person name="Mori K."/>
        </authorList>
    </citation>
    <scope>NUCLEOTIDE SEQUENCE [LARGE SCALE GENOMIC DNA]</scope>
    <source>
        <strain evidence="5 6">CECT 8300</strain>
    </source>
</reference>